<name>A0A2A4F0F9_9BURK</name>
<dbReference type="Pfam" id="PF05947">
    <property type="entry name" value="T6SS_TssF"/>
    <property type="match status" value="1"/>
</dbReference>
<dbReference type="AlphaFoldDB" id="A0A2A4F0F9"/>
<dbReference type="PANTHER" id="PTHR35370:SF1">
    <property type="entry name" value="TYPE VI SECRETION SYSTEM COMPONENT TSSF1"/>
    <property type="match status" value="1"/>
</dbReference>
<sequence length="605" mass="65543">MEPENLLPYYERELGLLRASMQGFAGQFPKIAARLSIAGEHSDDPHIQRMLESAALMNAGIAARLEDDVPEFTRALIESMHGAFLRPLPACAIAQFQPRTQTKTLAIARGALFTTPGDQFRFYSTADVTLAPLVISAVRHGPSTLAPTDARLPGDTTGLLSITLAPSSPKASLSEAPGKVRLYLAGQREIAAALADSVLLGATQAFVEPDGTGRWKKLPQIPLTGVGFNEADRVMPGPDADTATIAPIHLLMEYCAFPEQFDFLDLDMAQLRRSAGPCSRITLHLAIAGVHPDSAMGQRLASVSEEHLQLFCTPVVNLFPHDAVPVETAPGVASYPVVPFEAAPGTQVWSVEGVQQQIREDHAVMPPFHSLQHGSIVSGRESTWMVRRGGELPLSGRPGDRPELILVQHNGQPADAGKQKLAIDLLCTNGDLPAGRPYGAPGGDLALKNDVAKCPIVLLRRPTRSHWPKFSHGELWKLLSLFVPHPTRLGPEGIDEIRQACRRFATRSGANGRVFDAFVSLAVKRVTRWIPLKPLPGFVHGLEVTLILDETLFVERSVATLIQVMDRFFAPYASANSFVQLVTISASTGELIRRCPPRTGLTPLI</sequence>
<dbReference type="EMBL" id="MTZV01000004">
    <property type="protein sequence ID" value="PCE26128.1"/>
    <property type="molecule type" value="Genomic_DNA"/>
</dbReference>
<accession>A0A2A4F0F9</accession>
<protein>
    <recommendedName>
        <fullName evidence="3">Type VI secretion system protein ImpG</fullName>
    </recommendedName>
</protein>
<dbReference type="InterPro" id="IPR010272">
    <property type="entry name" value="T6SS_TssF"/>
</dbReference>
<evidence type="ECO:0000313" key="1">
    <source>
        <dbReference type="EMBL" id="PCE26128.1"/>
    </source>
</evidence>
<dbReference type="PANTHER" id="PTHR35370">
    <property type="entry name" value="CYTOPLASMIC PROTEIN-RELATED-RELATED"/>
    <property type="match status" value="1"/>
</dbReference>
<dbReference type="PIRSF" id="PIRSF028304">
    <property type="entry name" value="UCP028304"/>
    <property type="match status" value="1"/>
</dbReference>
<comment type="caution">
    <text evidence="1">The sequence shown here is derived from an EMBL/GenBank/DDBJ whole genome shotgun (WGS) entry which is preliminary data.</text>
</comment>
<evidence type="ECO:0000313" key="2">
    <source>
        <dbReference type="Proteomes" id="UP000218022"/>
    </source>
</evidence>
<evidence type="ECO:0008006" key="3">
    <source>
        <dbReference type="Google" id="ProtNLM"/>
    </source>
</evidence>
<organism evidence="1 2">
    <name type="scientific">Paraburkholderia acidicola</name>
    <dbReference type="NCBI Taxonomy" id="1912599"/>
    <lineage>
        <taxon>Bacteria</taxon>
        <taxon>Pseudomonadati</taxon>
        <taxon>Pseudomonadota</taxon>
        <taxon>Betaproteobacteria</taxon>
        <taxon>Burkholderiales</taxon>
        <taxon>Burkholderiaceae</taxon>
        <taxon>Paraburkholderia</taxon>
    </lineage>
</organism>
<dbReference type="OrthoDB" id="9763676at2"/>
<reference evidence="1 2" key="1">
    <citation type="submission" date="2017-01" db="EMBL/GenBank/DDBJ databases">
        <title>Whole-Genome Shotgun Sequencing of Two beta-Proteobacterial Species in Search of the Bulgecin Biosynthetic Cluster.</title>
        <authorList>
            <person name="Horsman M.E."/>
            <person name="Marous D.R."/>
            <person name="Li R."/>
            <person name="Oliver R.A."/>
            <person name="Byun B."/>
            <person name="Emrich S.J."/>
            <person name="Boggess B."/>
            <person name="Townsend C.A."/>
            <person name="Mobashery S."/>
        </authorList>
    </citation>
    <scope>NUCLEOTIDE SEQUENCE [LARGE SCALE GENOMIC DNA]</scope>
    <source>
        <strain evidence="1 2">ATCC 31363</strain>
    </source>
</reference>
<dbReference type="Proteomes" id="UP000218022">
    <property type="component" value="Unassembled WGS sequence"/>
</dbReference>
<gene>
    <name evidence="1" type="ORF">BWP39_16520</name>
</gene>
<proteinExistence type="predicted"/>
<dbReference type="RefSeq" id="WP_096721886.1">
    <property type="nucleotide sequence ID" value="NZ_MTZV01000004.1"/>
</dbReference>
<dbReference type="NCBIfam" id="TIGR03359">
    <property type="entry name" value="VI_chp_6"/>
    <property type="match status" value="1"/>
</dbReference>